<dbReference type="AlphaFoldDB" id="A0A840CC68"/>
<feature type="compositionally biased region" description="Acidic residues" evidence="1">
    <location>
        <begin position="182"/>
        <end position="192"/>
    </location>
</feature>
<organism evidence="2 3">
    <name type="scientific">Actibacterium naphthalenivorans</name>
    <dbReference type="NCBI Taxonomy" id="1614693"/>
    <lineage>
        <taxon>Bacteria</taxon>
        <taxon>Pseudomonadati</taxon>
        <taxon>Pseudomonadota</taxon>
        <taxon>Alphaproteobacteria</taxon>
        <taxon>Rhodobacterales</taxon>
        <taxon>Roseobacteraceae</taxon>
        <taxon>Actibacterium</taxon>
    </lineage>
</organism>
<gene>
    <name evidence="2" type="ORF">GGR17_002787</name>
</gene>
<proteinExistence type="predicted"/>
<evidence type="ECO:0000313" key="2">
    <source>
        <dbReference type="EMBL" id="MBB4022965.1"/>
    </source>
</evidence>
<comment type="caution">
    <text evidence="2">The sequence shown here is derived from an EMBL/GenBank/DDBJ whole genome shotgun (WGS) entry which is preliminary data.</text>
</comment>
<dbReference type="Proteomes" id="UP000585681">
    <property type="component" value="Unassembled WGS sequence"/>
</dbReference>
<name>A0A840CC68_9RHOB</name>
<sequence length="244" mass="25747">MSDSVRQVDIEDVLSSIRRLVADEATQRGSAASPAAFPPDAGAGKVEKLVLTPALRVADPSVADPGAPVEDASGDVAQCAADAAPKVAGSGPAPEPQAEAPETGPEPAGDAWEEISLEERIAELEAAISNSGEEWEPDGSELDGTSARYEEAAAADAPAPAATPEEATAEEAAPETAQQADADQERELDLEDEPMVLDEEMLRDLVSEIVRQELQGALGERITRNVRKLVRREINRVMASRDFE</sequence>
<dbReference type="EMBL" id="JACIEQ010000004">
    <property type="protein sequence ID" value="MBB4022965.1"/>
    <property type="molecule type" value="Genomic_DNA"/>
</dbReference>
<keyword evidence="3" id="KW-1185">Reference proteome</keyword>
<feature type="compositionally biased region" description="Low complexity" evidence="1">
    <location>
        <begin position="88"/>
        <end position="110"/>
    </location>
</feature>
<protein>
    <submittedName>
        <fullName evidence="2">Type IV secretory pathway VirB10-like protein</fullName>
    </submittedName>
</protein>
<feature type="region of interest" description="Disordered" evidence="1">
    <location>
        <begin position="79"/>
        <end position="192"/>
    </location>
</feature>
<reference evidence="2" key="1">
    <citation type="submission" date="2020-08" db="EMBL/GenBank/DDBJ databases">
        <title>Genomic Encyclopedia of Type Strains, Phase IV (KMG-IV): sequencing the most valuable type-strain genomes for metagenomic binning, comparative biology and taxonomic classification.</title>
        <authorList>
            <person name="Goeker M."/>
        </authorList>
    </citation>
    <scope>NUCLEOTIDE SEQUENCE [LARGE SCALE GENOMIC DNA]</scope>
    <source>
        <strain evidence="2">DSM 105040</strain>
    </source>
</reference>
<dbReference type="RefSeq" id="WP_082386615.1">
    <property type="nucleotide sequence ID" value="NZ_JACIEQ010000004.1"/>
</dbReference>
<evidence type="ECO:0000313" key="3">
    <source>
        <dbReference type="Proteomes" id="UP000585681"/>
    </source>
</evidence>
<accession>A0A840CC68</accession>
<evidence type="ECO:0000256" key="1">
    <source>
        <dbReference type="SAM" id="MobiDB-lite"/>
    </source>
</evidence>
<feature type="compositionally biased region" description="Low complexity" evidence="1">
    <location>
        <begin position="152"/>
        <end position="166"/>
    </location>
</feature>